<proteinExistence type="predicted"/>
<sequence>TLLCQQCRSIAYCSKECQKSDWSCHKLVCSQFKEVPARPGESWKLAIFFAEDSPSPKLIWAECKTMYDPDDIPSTWYMPNIDQYICPKTKPESSPEYNVVGRNLVRNRDLEYQLVVVARDTFLFDGSQINQGVKKATKGMMGHTWCGPITAMHTTNKRYDSVTTYGDVTLRDFRDVVDYFAS</sequence>
<name>A0ACD3AXG1_9AGAR</name>
<dbReference type="EMBL" id="ML208319">
    <property type="protein sequence ID" value="TFK70047.1"/>
    <property type="molecule type" value="Genomic_DNA"/>
</dbReference>
<evidence type="ECO:0000313" key="1">
    <source>
        <dbReference type="EMBL" id="TFK70047.1"/>
    </source>
</evidence>
<keyword evidence="2" id="KW-1185">Reference proteome</keyword>
<reference evidence="1 2" key="1">
    <citation type="journal article" date="2019" name="Nat. Ecol. Evol.">
        <title>Megaphylogeny resolves global patterns of mushroom evolution.</title>
        <authorList>
            <person name="Varga T."/>
            <person name="Krizsan K."/>
            <person name="Foldi C."/>
            <person name="Dima B."/>
            <person name="Sanchez-Garcia M."/>
            <person name="Sanchez-Ramirez S."/>
            <person name="Szollosi G.J."/>
            <person name="Szarkandi J.G."/>
            <person name="Papp V."/>
            <person name="Albert L."/>
            <person name="Andreopoulos W."/>
            <person name="Angelini C."/>
            <person name="Antonin V."/>
            <person name="Barry K.W."/>
            <person name="Bougher N.L."/>
            <person name="Buchanan P."/>
            <person name="Buyck B."/>
            <person name="Bense V."/>
            <person name="Catcheside P."/>
            <person name="Chovatia M."/>
            <person name="Cooper J."/>
            <person name="Damon W."/>
            <person name="Desjardin D."/>
            <person name="Finy P."/>
            <person name="Geml J."/>
            <person name="Haridas S."/>
            <person name="Hughes K."/>
            <person name="Justo A."/>
            <person name="Karasinski D."/>
            <person name="Kautmanova I."/>
            <person name="Kiss B."/>
            <person name="Kocsube S."/>
            <person name="Kotiranta H."/>
            <person name="LaButti K.M."/>
            <person name="Lechner B.E."/>
            <person name="Liimatainen K."/>
            <person name="Lipzen A."/>
            <person name="Lukacs Z."/>
            <person name="Mihaltcheva S."/>
            <person name="Morgado L.N."/>
            <person name="Niskanen T."/>
            <person name="Noordeloos M.E."/>
            <person name="Ohm R.A."/>
            <person name="Ortiz-Santana B."/>
            <person name="Ovrebo C."/>
            <person name="Racz N."/>
            <person name="Riley R."/>
            <person name="Savchenko A."/>
            <person name="Shiryaev A."/>
            <person name="Soop K."/>
            <person name="Spirin V."/>
            <person name="Szebenyi C."/>
            <person name="Tomsovsky M."/>
            <person name="Tulloss R.E."/>
            <person name="Uehling J."/>
            <person name="Grigoriev I.V."/>
            <person name="Vagvolgyi C."/>
            <person name="Papp T."/>
            <person name="Martin F.M."/>
            <person name="Miettinen O."/>
            <person name="Hibbett D.S."/>
            <person name="Nagy L.G."/>
        </authorList>
    </citation>
    <scope>NUCLEOTIDE SEQUENCE [LARGE SCALE GENOMIC DNA]</scope>
    <source>
        <strain evidence="1 2">NL-1719</strain>
    </source>
</reference>
<organism evidence="1 2">
    <name type="scientific">Pluteus cervinus</name>
    <dbReference type="NCBI Taxonomy" id="181527"/>
    <lineage>
        <taxon>Eukaryota</taxon>
        <taxon>Fungi</taxon>
        <taxon>Dikarya</taxon>
        <taxon>Basidiomycota</taxon>
        <taxon>Agaricomycotina</taxon>
        <taxon>Agaricomycetes</taxon>
        <taxon>Agaricomycetidae</taxon>
        <taxon>Agaricales</taxon>
        <taxon>Pluteineae</taxon>
        <taxon>Pluteaceae</taxon>
        <taxon>Pluteus</taxon>
    </lineage>
</organism>
<gene>
    <name evidence="1" type="ORF">BDN72DRAFT_839476</name>
</gene>
<accession>A0ACD3AXG1</accession>
<dbReference type="Proteomes" id="UP000308600">
    <property type="component" value="Unassembled WGS sequence"/>
</dbReference>
<evidence type="ECO:0000313" key="2">
    <source>
        <dbReference type="Proteomes" id="UP000308600"/>
    </source>
</evidence>
<protein>
    <submittedName>
        <fullName evidence="1">Uncharacterized protein</fullName>
    </submittedName>
</protein>
<feature type="non-terminal residue" evidence="1">
    <location>
        <position position="1"/>
    </location>
</feature>